<dbReference type="EMBL" id="MU795347">
    <property type="protein sequence ID" value="KAJ3807049.1"/>
    <property type="molecule type" value="Genomic_DNA"/>
</dbReference>
<keyword evidence="2" id="KW-1185">Reference proteome</keyword>
<evidence type="ECO:0000313" key="1">
    <source>
        <dbReference type="EMBL" id="KAJ3807049.1"/>
    </source>
</evidence>
<organism evidence="1 2">
    <name type="scientific">Lentinula aff. lateritia</name>
    <dbReference type="NCBI Taxonomy" id="2804960"/>
    <lineage>
        <taxon>Eukaryota</taxon>
        <taxon>Fungi</taxon>
        <taxon>Dikarya</taxon>
        <taxon>Basidiomycota</taxon>
        <taxon>Agaricomycotina</taxon>
        <taxon>Agaricomycetes</taxon>
        <taxon>Agaricomycetidae</taxon>
        <taxon>Agaricales</taxon>
        <taxon>Marasmiineae</taxon>
        <taxon>Omphalotaceae</taxon>
        <taxon>Lentinula</taxon>
    </lineage>
</organism>
<evidence type="ECO:0000313" key="2">
    <source>
        <dbReference type="Proteomes" id="UP001163835"/>
    </source>
</evidence>
<protein>
    <submittedName>
        <fullName evidence="1">Uncharacterized protein</fullName>
    </submittedName>
</protein>
<dbReference type="Proteomes" id="UP001163835">
    <property type="component" value="Unassembled WGS sequence"/>
</dbReference>
<sequence length="144" mass="15917">MSLSNSKSLLLSIPTTPVSSHSPNNMIHVLEYSPHEGEIGVPITVRLHFNPSNSSDAVFLRLVVGSTPMPTKVRELPELTYGRWQLDAIAPAFENPALGSDRVPLSVEALDKNSHVIDTVTFGEFAFWTPSSKRQLFLPPLYTF</sequence>
<accession>A0ACC1TQQ3</accession>
<name>A0ACC1TQQ3_9AGAR</name>
<proteinExistence type="predicted"/>
<gene>
    <name evidence="1" type="ORF">F5876DRAFT_48857</name>
</gene>
<reference evidence="1" key="1">
    <citation type="submission" date="2022-09" db="EMBL/GenBank/DDBJ databases">
        <title>A Global Phylogenomic Analysis of the Shiitake Genus Lentinula.</title>
        <authorList>
            <consortium name="DOE Joint Genome Institute"/>
            <person name="Sierra-Patev S."/>
            <person name="Min B."/>
            <person name="Naranjo-Ortiz M."/>
            <person name="Looney B."/>
            <person name="Konkel Z."/>
            <person name="Slot J.C."/>
            <person name="Sakamoto Y."/>
            <person name="Steenwyk J.L."/>
            <person name="Rokas A."/>
            <person name="Carro J."/>
            <person name="Camarero S."/>
            <person name="Ferreira P."/>
            <person name="Molpeceres G."/>
            <person name="Ruiz-Duenas F.J."/>
            <person name="Serrano A."/>
            <person name="Henrissat B."/>
            <person name="Drula E."/>
            <person name="Hughes K.W."/>
            <person name="Mata J.L."/>
            <person name="Ishikawa N.K."/>
            <person name="Vargas-Isla R."/>
            <person name="Ushijima S."/>
            <person name="Smith C.A."/>
            <person name="Ahrendt S."/>
            <person name="Andreopoulos W."/>
            <person name="He G."/>
            <person name="Labutti K."/>
            <person name="Lipzen A."/>
            <person name="Ng V."/>
            <person name="Riley R."/>
            <person name="Sandor L."/>
            <person name="Barry K."/>
            <person name="Martinez A.T."/>
            <person name="Xiao Y."/>
            <person name="Gibbons J.G."/>
            <person name="Terashima K."/>
            <person name="Grigoriev I.V."/>
            <person name="Hibbett D.S."/>
        </authorList>
    </citation>
    <scope>NUCLEOTIDE SEQUENCE</scope>
    <source>
        <strain evidence="1">TMI1499</strain>
    </source>
</reference>
<comment type="caution">
    <text evidence="1">The sequence shown here is derived from an EMBL/GenBank/DDBJ whole genome shotgun (WGS) entry which is preliminary data.</text>
</comment>